<evidence type="ECO:0000256" key="3">
    <source>
        <dbReference type="ARBA" id="ARBA00022989"/>
    </source>
</evidence>
<dbReference type="InterPro" id="IPR002293">
    <property type="entry name" value="AA/rel_permease1"/>
</dbReference>
<accession>A0ABM1ESB3</accession>
<dbReference type="PANTHER" id="PTHR11785:SF528">
    <property type="entry name" value="AMINO ACID TRANSPORTER PROTEIN JHI-21"/>
    <property type="match status" value="1"/>
</dbReference>
<protein>
    <submittedName>
        <fullName evidence="7">Y+L amino acid transporter 2-like</fullName>
    </submittedName>
</protein>
<gene>
    <name evidence="7" type="primary">LOC106815167</name>
</gene>
<dbReference type="GeneID" id="106815167"/>
<feature type="non-terminal residue" evidence="7">
    <location>
        <position position="369"/>
    </location>
</feature>
<evidence type="ECO:0000313" key="7">
    <source>
        <dbReference type="RefSeq" id="XP_014675084.1"/>
    </source>
</evidence>
<keyword evidence="4 5" id="KW-0472">Membrane</keyword>
<reference evidence="7" key="1">
    <citation type="submission" date="2025-08" db="UniProtKB">
        <authorList>
            <consortium name="RefSeq"/>
        </authorList>
    </citation>
    <scope>IDENTIFICATION</scope>
</reference>
<evidence type="ECO:0000313" key="6">
    <source>
        <dbReference type="Proteomes" id="UP000695022"/>
    </source>
</evidence>
<feature type="transmembrane region" description="Helical" evidence="5">
    <location>
        <begin position="153"/>
        <end position="174"/>
    </location>
</feature>
<dbReference type="PIRSF" id="PIRSF006060">
    <property type="entry name" value="AA_transporter"/>
    <property type="match status" value="1"/>
</dbReference>
<keyword evidence="3 5" id="KW-1133">Transmembrane helix</keyword>
<proteinExistence type="predicted"/>
<feature type="transmembrane region" description="Helical" evidence="5">
    <location>
        <begin position="62"/>
        <end position="84"/>
    </location>
</feature>
<dbReference type="Proteomes" id="UP000695022">
    <property type="component" value="Unplaced"/>
</dbReference>
<feature type="transmembrane region" description="Helical" evidence="5">
    <location>
        <begin position="181"/>
        <end position="201"/>
    </location>
</feature>
<keyword evidence="2 5" id="KW-0812">Transmembrane</keyword>
<keyword evidence="6" id="KW-1185">Reference proteome</keyword>
<dbReference type="RefSeq" id="XP_014675084.1">
    <property type="nucleotide sequence ID" value="XM_014819598.1"/>
</dbReference>
<feature type="transmembrane region" description="Helical" evidence="5">
    <location>
        <begin position="258"/>
        <end position="279"/>
    </location>
</feature>
<feature type="transmembrane region" description="Helical" evidence="5">
    <location>
        <begin position="32"/>
        <end position="50"/>
    </location>
</feature>
<dbReference type="PANTHER" id="PTHR11785">
    <property type="entry name" value="AMINO ACID TRANSPORTER"/>
    <property type="match status" value="1"/>
</dbReference>
<feature type="transmembrane region" description="Helical" evidence="5">
    <location>
        <begin position="96"/>
        <end position="114"/>
    </location>
</feature>
<name>A0ABM1ESB3_PRICU</name>
<evidence type="ECO:0000256" key="2">
    <source>
        <dbReference type="ARBA" id="ARBA00022692"/>
    </source>
</evidence>
<evidence type="ECO:0000256" key="1">
    <source>
        <dbReference type="ARBA" id="ARBA00004141"/>
    </source>
</evidence>
<feature type="transmembrane region" description="Helical" evidence="5">
    <location>
        <begin position="299"/>
        <end position="319"/>
    </location>
</feature>
<dbReference type="Gene3D" id="1.20.1740.10">
    <property type="entry name" value="Amino acid/polyamine transporter I"/>
    <property type="match status" value="1"/>
</dbReference>
<comment type="subcellular location">
    <subcellularLocation>
        <location evidence="1">Membrane</location>
        <topology evidence="1">Multi-pass membrane protein</topology>
    </subcellularLocation>
</comment>
<feature type="transmembrane region" description="Helical" evidence="5">
    <location>
        <begin position="213"/>
        <end position="237"/>
    </location>
</feature>
<dbReference type="Pfam" id="PF13520">
    <property type="entry name" value="AA_permease_2"/>
    <property type="match status" value="1"/>
</dbReference>
<organism evidence="6 7">
    <name type="scientific">Priapulus caudatus</name>
    <name type="common">Priapulid worm</name>
    <dbReference type="NCBI Taxonomy" id="37621"/>
    <lineage>
        <taxon>Eukaryota</taxon>
        <taxon>Metazoa</taxon>
        <taxon>Ecdysozoa</taxon>
        <taxon>Scalidophora</taxon>
        <taxon>Priapulida</taxon>
        <taxon>Priapulimorpha</taxon>
        <taxon>Priapulimorphida</taxon>
        <taxon>Priapulidae</taxon>
        <taxon>Priapulus</taxon>
    </lineage>
</organism>
<sequence>MDCGRTLKRRCHAQNTSSADDDKVYMRKELTLLRAVALNAGSVIGSGIFVSPRGVLSHAGSVGLSLIVWVACGVFSAFGSLSYAEIGLTVPKSGGIYTYLHEAFGSLVSFLFIWTELLLRRPTSQSIAALATVKYFLEPMFVGCDVSPGVTRLLAIFVLISLTALNCWSVTWAAHMQNWMFYIKLVALGAIIIMGFVQMIMSEGDIPGFQSAFAGSSSSIGEIGLAMYSGLFAYAGFEVINYSAEEIKDVKRNLPRTIYISIAIVTTVYTLGNIAYFTVLTKEEILGSSAVAATFAERTMGPIAIIIPIMVMCSVMGGLNCNIFTTGRVYFVSARDGGHMPSIIGMLNVHRYTPFPAMILSVMSRPLHR</sequence>
<evidence type="ECO:0000256" key="4">
    <source>
        <dbReference type="ARBA" id="ARBA00023136"/>
    </source>
</evidence>
<dbReference type="InterPro" id="IPR050598">
    <property type="entry name" value="AminoAcid_Transporter"/>
</dbReference>
<evidence type="ECO:0000256" key="5">
    <source>
        <dbReference type="SAM" id="Phobius"/>
    </source>
</evidence>